<reference evidence="3 4" key="1">
    <citation type="journal article" date="2020" name="IScience">
        <title>Genome Sequencing of the Endangered Kingdonia uniflora (Circaeasteraceae, Ranunculales) Reveals Potential Mechanisms of Evolutionary Specialization.</title>
        <authorList>
            <person name="Sun Y."/>
            <person name="Deng T."/>
            <person name="Zhang A."/>
            <person name="Moore M.J."/>
            <person name="Landis J.B."/>
            <person name="Lin N."/>
            <person name="Zhang H."/>
            <person name="Zhang X."/>
            <person name="Huang J."/>
            <person name="Zhang X."/>
            <person name="Sun H."/>
            <person name="Wang H."/>
        </authorList>
    </citation>
    <scope>NUCLEOTIDE SEQUENCE [LARGE SCALE GENOMIC DNA]</scope>
    <source>
        <strain evidence="3">TB1705</strain>
        <tissue evidence="3">Leaf</tissue>
    </source>
</reference>
<dbReference type="Pfam" id="PF00561">
    <property type="entry name" value="Abhydrolase_1"/>
    <property type="match status" value="1"/>
</dbReference>
<feature type="transmembrane region" description="Helical" evidence="1">
    <location>
        <begin position="76"/>
        <end position="93"/>
    </location>
</feature>
<keyword evidence="1" id="KW-1133">Transmembrane helix</keyword>
<evidence type="ECO:0000259" key="2">
    <source>
        <dbReference type="Pfam" id="PF00561"/>
    </source>
</evidence>
<evidence type="ECO:0000256" key="1">
    <source>
        <dbReference type="SAM" id="Phobius"/>
    </source>
</evidence>
<accession>A0A7J7MMA8</accession>
<organism evidence="3 4">
    <name type="scientific">Kingdonia uniflora</name>
    <dbReference type="NCBI Taxonomy" id="39325"/>
    <lineage>
        <taxon>Eukaryota</taxon>
        <taxon>Viridiplantae</taxon>
        <taxon>Streptophyta</taxon>
        <taxon>Embryophyta</taxon>
        <taxon>Tracheophyta</taxon>
        <taxon>Spermatophyta</taxon>
        <taxon>Magnoliopsida</taxon>
        <taxon>Ranunculales</taxon>
        <taxon>Circaeasteraceae</taxon>
        <taxon>Kingdonia</taxon>
    </lineage>
</organism>
<dbReference type="Proteomes" id="UP000541444">
    <property type="component" value="Unassembled WGS sequence"/>
</dbReference>
<keyword evidence="4" id="KW-1185">Reference proteome</keyword>
<name>A0A7J7MMA8_9MAGN</name>
<dbReference type="OrthoDB" id="19657at2759"/>
<dbReference type="PANTHER" id="PTHR43689">
    <property type="entry name" value="HYDROLASE"/>
    <property type="match status" value="1"/>
</dbReference>
<sequence length="165" mass="18647">MISHWIRCLVESTLVGQFGGGVFSWRHVMGVLVRHVGCEVVAFDRPGWDLNFPPRKNDWKENQLPNPYKLKTQVDLLLSFCLLIGFSLVVLVGHDDGGLLALMAAQQAWKSGNPKHVQIRGIVLIRVRLLREVVPAFARILLLTSFGKKYLVQPLLRIEITQVVN</sequence>
<dbReference type="InterPro" id="IPR000073">
    <property type="entry name" value="AB_hydrolase_1"/>
</dbReference>
<dbReference type="SUPFAM" id="SSF53474">
    <property type="entry name" value="alpha/beta-Hydrolases"/>
    <property type="match status" value="1"/>
</dbReference>
<proteinExistence type="predicted"/>
<dbReference type="EMBL" id="JACGCM010001391">
    <property type="protein sequence ID" value="KAF6156001.1"/>
    <property type="molecule type" value="Genomic_DNA"/>
</dbReference>
<gene>
    <name evidence="3" type="ORF">GIB67_007437</name>
</gene>
<dbReference type="PANTHER" id="PTHR43689:SF8">
    <property type="entry name" value="ALPHA_BETA-HYDROLASES SUPERFAMILY PROTEIN"/>
    <property type="match status" value="1"/>
</dbReference>
<dbReference type="Gene3D" id="3.40.50.1820">
    <property type="entry name" value="alpha/beta hydrolase"/>
    <property type="match status" value="1"/>
</dbReference>
<evidence type="ECO:0000313" key="3">
    <source>
        <dbReference type="EMBL" id="KAF6156001.1"/>
    </source>
</evidence>
<feature type="domain" description="AB hydrolase-1" evidence="2">
    <location>
        <begin position="17"/>
        <end position="118"/>
    </location>
</feature>
<dbReference type="AlphaFoldDB" id="A0A7J7MMA8"/>
<keyword evidence="1" id="KW-0812">Transmembrane</keyword>
<evidence type="ECO:0000313" key="4">
    <source>
        <dbReference type="Proteomes" id="UP000541444"/>
    </source>
</evidence>
<keyword evidence="1" id="KW-0472">Membrane</keyword>
<dbReference type="InterPro" id="IPR029058">
    <property type="entry name" value="AB_hydrolase_fold"/>
</dbReference>
<protein>
    <recommendedName>
        <fullName evidence="2">AB hydrolase-1 domain-containing protein</fullName>
    </recommendedName>
</protein>
<comment type="caution">
    <text evidence="3">The sequence shown here is derived from an EMBL/GenBank/DDBJ whole genome shotgun (WGS) entry which is preliminary data.</text>
</comment>